<keyword evidence="5" id="KW-0949">S-adenosyl-L-methionine</keyword>
<dbReference type="STRING" id="1465756.BIV18_09790"/>
<dbReference type="GO" id="GO:0006298">
    <property type="term" value="P:mismatch repair"/>
    <property type="evidence" value="ECO:0007669"/>
    <property type="project" value="TreeGrafter"/>
</dbReference>
<evidence type="ECO:0000256" key="2">
    <source>
        <dbReference type="ARBA" id="ARBA00011900"/>
    </source>
</evidence>
<dbReference type="Proteomes" id="UP000187166">
    <property type="component" value="Unassembled WGS sequence"/>
</dbReference>
<keyword evidence="8" id="KW-1185">Reference proteome</keyword>
<dbReference type="GO" id="GO:0009307">
    <property type="term" value="P:DNA restriction-modification system"/>
    <property type="evidence" value="ECO:0007669"/>
    <property type="project" value="InterPro"/>
</dbReference>
<evidence type="ECO:0000256" key="6">
    <source>
        <dbReference type="ARBA" id="ARBA00047942"/>
    </source>
</evidence>
<reference evidence="7 8" key="1">
    <citation type="journal article" date="2016" name="Appl. Environ. Microbiol.">
        <title>Function and Phylogeny of Bacterial Butyryl Coenzyme A:Acetate Transferases and Their Diversity in the Proximal Colon of Swine.</title>
        <authorList>
            <person name="Trachsel J."/>
            <person name="Bayles D.O."/>
            <person name="Looft T."/>
            <person name="Levine U.Y."/>
            <person name="Allen H.K."/>
        </authorList>
    </citation>
    <scope>NUCLEOTIDE SEQUENCE [LARGE SCALE GENOMIC DNA]</scope>
    <source>
        <strain evidence="7 8">35-6-1</strain>
    </source>
</reference>
<protein>
    <recommendedName>
        <fullName evidence="2">site-specific DNA-methyltransferase (adenine-specific)</fullName>
        <ecNumber evidence="2">2.1.1.72</ecNumber>
    </recommendedName>
</protein>
<accession>A0A1U7LXH2</accession>
<evidence type="ECO:0000256" key="5">
    <source>
        <dbReference type="ARBA" id="ARBA00022691"/>
    </source>
</evidence>
<dbReference type="GO" id="GO:0032259">
    <property type="term" value="P:methylation"/>
    <property type="evidence" value="ECO:0007669"/>
    <property type="project" value="UniProtKB-KW"/>
</dbReference>
<gene>
    <name evidence="7" type="ORF">BIV18_09790</name>
</gene>
<dbReference type="EC" id="2.1.1.72" evidence="2"/>
<dbReference type="PIRSF" id="PIRSF000398">
    <property type="entry name" value="M_m6A_EcoRV"/>
    <property type="match status" value="1"/>
</dbReference>
<evidence type="ECO:0000256" key="4">
    <source>
        <dbReference type="ARBA" id="ARBA00022679"/>
    </source>
</evidence>
<keyword evidence="4" id="KW-0808">Transferase</keyword>
<sequence length="323" mass="38544">MEQLNILKLDPDVKLNKHEIVRSPLFYVGDKYKLMPQLKELFPRNIRNYYDVFCGGGSASINVDAKAYYMNDIDSNIISLHSHLQKNSPEIEKFIERMYALIKGYGLSHSEISVDEKLEELKEEYKKTYFSKYNKESYLKLREDYNKDLKNIDLLYLLLIYGFNHMIRFNQKGKFNLPVGNLDWNKNVTESLINYSDWVNSHRAIFLHNMDFEAFVDSKNIKTNDFVYFDPPYLITFSDYNKLWNEKEEKRLYDLLDKLDAQGIKWGLSNMLNHKDKFNEILYTWASKYNIYSIKSNYISRFDNTIKTDSKEVYITNYEKGRT</sequence>
<comment type="caution">
    <text evidence="7">The sequence shown here is derived from an EMBL/GenBank/DDBJ whole genome shotgun (WGS) entry which is preliminary data.</text>
</comment>
<dbReference type="InterPro" id="IPR002052">
    <property type="entry name" value="DNA_methylase_N6_adenine_CS"/>
</dbReference>
<dbReference type="AlphaFoldDB" id="A0A1U7LXH2"/>
<dbReference type="PANTHER" id="PTHR30481:SF3">
    <property type="entry name" value="DNA ADENINE METHYLASE"/>
    <property type="match status" value="1"/>
</dbReference>
<name>A0A1U7LXH2_9FIRM</name>
<dbReference type="InterPro" id="IPR012263">
    <property type="entry name" value="M_m6A_EcoRV"/>
</dbReference>
<evidence type="ECO:0000256" key="1">
    <source>
        <dbReference type="ARBA" id="ARBA00006594"/>
    </source>
</evidence>
<dbReference type="GO" id="GO:0043565">
    <property type="term" value="F:sequence-specific DNA binding"/>
    <property type="evidence" value="ECO:0007669"/>
    <property type="project" value="TreeGrafter"/>
</dbReference>
<comment type="catalytic activity">
    <reaction evidence="6">
        <text>a 2'-deoxyadenosine in DNA + S-adenosyl-L-methionine = an N(6)-methyl-2'-deoxyadenosine in DNA + S-adenosyl-L-homocysteine + H(+)</text>
        <dbReference type="Rhea" id="RHEA:15197"/>
        <dbReference type="Rhea" id="RHEA-COMP:12418"/>
        <dbReference type="Rhea" id="RHEA-COMP:12419"/>
        <dbReference type="ChEBI" id="CHEBI:15378"/>
        <dbReference type="ChEBI" id="CHEBI:57856"/>
        <dbReference type="ChEBI" id="CHEBI:59789"/>
        <dbReference type="ChEBI" id="CHEBI:90615"/>
        <dbReference type="ChEBI" id="CHEBI:90616"/>
        <dbReference type="EC" id="2.1.1.72"/>
    </reaction>
</comment>
<dbReference type="PRINTS" id="PR00505">
    <property type="entry name" value="D12N6MTFRASE"/>
</dbReference>
<proteinExistence type="inferred from homology"/>
<dbReference type="Gene3D" id="3.40.50.150">
    <property type="entry name" value="Vaccinia Virus protein VP39"/>
    <property type="match status" value="1"/>
</dbReference>
<comment type="similarity">
    <text evidence="1">Belongs to the N(4)/N(6)-methyltransferase family.</text>
</comment>
<dbReference type="SUPFAM" id="SSF53335">
    <property type="entry name" value="S-adenosyl-L-methionine-dependent methyltransferases"/>
    <property type="match status" value="1"/>
</dbReference>
<evidence type="ECO:0000256" key="3">
    <source>
        <dbReference type="ARBA" id="ARBA00022603"/>
    </source>
</evidence>
<dbReference type="GO" id="GO:0009007">
    <property type="term" value="F:site-specific DNA-methyltransferase (adenine-specific) activity"/>
    <property type="evidence" value="ECO:0007669"/>
    <property type="project" value="UniProtKB-EC"/>
</dbReference>
<dbReference type="InterPro" id="IPR029063">
    <property type="entry name" value="SAM-dependent_MTases_sf"/>
</dbReference>
<dbReference type="PANTHER" id="PTHR30481">
    <property type="entry name" value="DNA ADENINE METHYLASE"/>
    <property type="match status" value="1"/>
</dbReference>
<dbReference type="InterPro" id="IPR012327">
    <property type="entry name" value="MeTrfase_D12"/>
</dbReference>
<evidence type="ECO:0000313" key="8">
    <source>
        <dbReference type="Proteomes" id="UP000187166"/>
    </source>
</evidence>
<organism evidence="7 8">
    <name type="scientific">Peptoniphilus porci</name>
    <dbReference type="NCBI Taxonomy" id="2652280"/>
    <lineage>
        <taxon>Bacteria</taxon>
        <taxon>Bacillati</taxon>
        <taxon>Bacillota</taxon>
        <taxon>Tissierellia</taxon>
        <taxon>Tissierellales</taxon>
        <taxon>Peptoniphilaceae</taxon>
        <taxon>Peptoniphilus</taxon>
    </lineage>
</organism>
<dbReference type="Gene3D" id="1.10.1020.10">
    <property type="entry name" value="Adenine-specific Methyltransferase, Domain 2"/>
    <property type="match status" value="1"/>
</dbReference>
<dbReference type="EMBL" id="MJIH01000008">
    <property type="protein sequence ID" value="OLR61635.1"/>
    <property type="molecule type" value="Genomic_DNA"/>
</dbReference>
<keyword evidence="3 7" id="KW-0489">Methyltransferase</keyword>
<dbReference type="PROSITE" id="PS00092">
    <property type="entry name" value="N6_MTASE"/>
    <property type="match status" value="1"/>
</dbReference>
<dbReference type="Pfam" id="PF02086">
    <property type="entry name" value="MethyltransfD12"/>
    <property type="match status" value="1"/>
</dbReference>
<evidence type="ECO:0000313" key="7">
    <source>
        <dbReference type="EMBL" id="OLR61635.1"/>
    </source>
</evidence>
<dbReference type="GO" id="GO:1904047">
    <property type="term" value="F:S-adenosyl-L-methionine binding"/>
    <property type="evidence" value="ECO:0007669"/>
    <property type="project" value="TreeGrafter"/>
</dbReference>
<dbReference type="InterPro" id="IPR023095">
    <property type="entry name" value="Ade_MeTrfase_dom_2"/>
</dbReference>